<dbReference type="EMBL" id="CP014691">
    <property type="protein sequence ID" value="AQS86894.1"/>
    <property type="molecule type" value="Genomic_DNA"/>
</dbReference>
<dbReference type="InterPro" id="IPR050534">
    <property type="entry name" value="Coronavir_polyprotein_1ab"/>
</dbReference>
<keyword evidence="2" id="KW-1185">Reference proteome</keyword>
<evidence type="ECO:0000313" key="1">
    <source>
        <dbReference type="EMBL" id="AQS86894.1"/>
    </source>
</evidence>
<dbReference type="Pfam" id="PF13086">
    <property type="entry name" value="AAA_11"/>
    <property type="match status" value="1"/>
</dbReference>
<protein>
    <submittedName>
        <fullName evidence="1">Uncharacterized protein</fullName>
    </submittedName>
</protein>
<evidence type="ECO:0000313" key="2">
    <source>
        <dbReference type="Proteomes" id="UP000188604"/>
    </source>
</evidence>
<dbReference type="KEGG" id="nch:A0U93_01840"/>
<dbReference type="STRING" id="320497.A0U93_01840"/>
<dbReference type="PANTHER" id="PTHR43788">
    <property type="entry name" value="DNA2/NAM7 HELICASE FAMILY MEMBER"/>
    <property type="match status" value="1"/>
</dbReference>
<dbReference type="AlphaFoldDB" id="A0A1U9KM71"/>
<dbReference type="PANTHER" id="PTHR43788:SF8">
    <property type="entry name" value="DNA-BINDING PROTEIN SMUBP-2"/>
    <property type="match status" value="1"/>
</dbReference>
<proteinExistence type="predicted"/>
<dbReference type="SUPFAM" id="SSF52540">
    <property type="entry name" value="P-loop containing nucleoside triphosphate hydrolases"/>
    <property type="match status" value="1"/>
</dbReference>
<dbReference type="InterPro" id="IPR027417">
    <property type="entry name" value="P-loop_NTPase"/>
</dbReference>
<reference evidence="1 2" key="1">
    <citation type="submission" date="2016-03" db="EMBL/GenBank/DDBJ databases">
        <title>Acetic acid bacteria sequencing.</title>
        <authorList>
            <person name="Brandt J."/>
            <person name="Jakob F."/>
            <person name="Vogel R.F."/>
        </authorList>
    </citation>
    <scope>NUCLEOTIDE SEQUENCE [LARGE SCALE GENOMIC DNA]</scope>
    <source>
        <strain evidence="1 2">NBRC 101099</strain>
    </source>
</reference>
<dbReference type="InterPro" id="IPR041677">
    <property type="entry name" value="DNA2/NAM7_AAA_11"/>
</dbReference>
<name>A0A1U9KM71_9PROT</name>
<dbReference type="GO" id="GO:0043139">
    <property type="term" value="F:5'-3' DNA helicase activity"/>
    <property type="evidence" value="ECO:0007669"/>
    <property type="project" value="TreeGrafter"/>
</dbReference>
<dbReference type="SUPFAM" id="SSF69279">
    <property type="entry name" value="Phage tail proteins"/>
    <property type="match status" value="1"/>
</dbReference>
<sequence length="1076" mass="119871">MSETYTVVGYPKAAHWRQPRARLLINGTTRDETPLEGFTLSRTRYARCDTAELTLAINRTLLAQQDSKWFDVSVSAGQTPPDINVAIEMREEAHTGAQWRTVFSGIVDKVRWTPDQTQLEVECRDMLAKLMDMRVQMAWLNQTGPDVLNAIIKQAGLTPQASFPANMTGQFWQVEHKRTSASAHHKFQTAFDLARYIADEFGCDLYADGNTIVCHPALSPGASSAVIHPFDYSDPGPDKPIRASAAQMMLERDYVTSKNVMVHVMSWDSRRRAVAETWFSAEGHSRTQSENMGTLYTFRVPGARQDDVERIAEAKYNQIVAHDRTISLTLPGRITLEPRHFMSISGTGSSWDMPSGDAYTVDAVETTWSWDQMFIQKPITIHWSNPLRICRPFARIGDVVVSPRLAGLEQTDWSPLWEGRLLDAVNRALSALDTLREAVLSVTKALSLPQNNLSHQRLEQIRALCSHLLLPHAAAWSFTESARETRDVVLREQESVTRCHALTADLDTRWKDSIRALPLAETLAEWRTVKEKWLLARSMGQKAIRKRLEPHAIALPEDCESDLEALVERATLLEKLTNASHKTSIGPMWRGLDTDFDAINATFDWGQETRTRLAGCTAETGELLTARAHLRTLLAEGQDLLAPGGTVHASLTRYLAVFTDLDAALKTLGNCGASDVTRLVPPENPGWLEQTADRLRDWKEAARELRDWCSWRRAYHQAAQLGLTPMIEGIEHGLIARNDVLAVFEANYARWWTMHAVSDSALLSGFVAATHEGRIVRFRELDEKLKTLAIRLIRARLAGRIPGEAAGQHDPEYKVLTREIAKKTRHLPVRQLAEKMPGALRTLTPCLMMSPLSVAQYLPADAAPFDLVIFDEASQIATWDAIGAIGRGKQVIVVGDPKQLPPTDFFTAGLAAADAHTSDEMTDLDSILDECLGAGVPAISLEWHYRSRHESLIAFSNQAYYGGDLVTFPSPVTADQAVSFRFVPKGIYEPGKNGSHTNPAEARMKGLSEGMTAYSKSKLRRCFRQKDGRSRHRSVFPDSAWILASLIPIYPARSSQASNAMAPHITGAQRRATETA</sequence>
<gene>
    <name evidence="1" type="ORF">A0U93_01840</name>
</gene>
<organism evidence="1 2">
    <name type="scientific">Neoasaia chiangmaiensis</name>
    <dbReference type="NCBI Taxonomy" id="320497"/>
    <lineage>
        <taxon>Bacteria</taxon>
        <taxon>Pseudomonadati</taxon>
        <taxon>Pseudomonadota</taxon>
        <taxon>Alphaproteobacteria</taxon>
        <taxon>Acetobacterales</taxon>
        <taxon>Acetobacteraceae</taxon>
        <taxon>Neoasaia</taxon>
    </lineage>
</organism>
<dbReference type="Proteomes" id="UP000188604">
    <property type="component" value="Chromosome"/>
</dbReference>
<accession>A0A1U9KM71</accession>
<dbReference type="Gene3D" id="3.40.50.300">
    <property type="entry name" value="P-loop containing nucleotide triphosphate hydrolases"/>
    <property type="match status" value="1"/>
</dbReference>